<name>A0A8S3BJ38_9BILA</name>
<gene>
    <name evidence="1" type="ORF">SMN809_LOCUS47491</name>
</gene>
<proteinExistence type="predicted"/>
<dbReference type="EMBL" id="CAJOBI010150423">
    <property type="protein sequence ID" value="CAF4808524.1"/>
    <property type="molecule type" value="Genomic_DNA"/>
</dbReference>
<feature type="non-terminal residue" evidence="1">
    <location>
        <position position="1"/>
    </location>
</feature>
<accession>A0A8S3BJ38</accession>
<reference evidence="1" key="1">
    <citation type="submission" date="2021-02" db="EMBL/GenBank/DDBJ databases">
        <authorList>
            <person name="Nowell W R."/>
        </authorList>
    </citation>
    <scope>NUCLEOTIDE SEQUENCE</scope>
</reference>
<dbReference type="AlphaFoldDB" id="A0A8S3BJ38"/>
<evidence type="ECO:0000313" key="2">
    <source>
        <dbReference type="Proteomes" id="UP000676336"/>
    </source>
</evidence>
<evidence type="ECO:0000313" key="1">
    <source>
        <dbReference type="EMBL" id="CAF4808524.1"/>
    </source>
</evidence>
<protein>
    <submittedName>
        <fullName evidence="1">Uncharacterized protein</fullName>
    </submittedName>
</protein>
<organism evidence="1 2">
    <name type="scientific">Rotaria magnacalcarata</name>
    <dbReference type="NCBI Taxonomy" id="392030"/>
    <lineage>
        <taxon>Eukaryota</taxon>
        <taxon>Metazoa</taxon>
        <taxon>Spiralia</taxon>
        <taxon>Gnathifera</taxon>
        <taxon>Rotifera</taxon>
        <taxon>Eurotatoria</taxon>
        <taxon>Bdelloidea</taxon>
        <taxon>Philodinida</taxon>
        <taxon>Philodinidae</taxon>
        <taxon>Rotaria</taxon>
    </lineage>
</organism>
<comment type="caution">
    <text evidence="1">The sequence shown here is derived from an EMBL/GenBank/DDBJ whole genome shotgun (WGS) entry which is preliminary data.</text>
</comment>
<sequence length="53" mass="6075">MNKNSKKLINHPIQINARSRIDTWRDEIDKPIASVSKSIDQPVHVQAHSKIDT</sequence>
<dbReference type="Proteomes" id="UP000676336">
    <property type="component" value="Unassembled WGS sequence"/>
</dbReference>